<protein>
    <recommendedName>
        <fullName evidence="2">FAD-binding domain-containing protein</fullName>
    </recommendedName>
</protein>
<dbReference type="Gene3D" id="3.30.9.100">
    <property type="match status" value="1"/>
</dbReference>
<comment type="similarity">
    <text evidence="1">Belongs to the flavin-dependent halogenase family. Bacterial tryptophan halogenase subfamily.</text>
</comment>
<dbReference type="PANTHER" id="PTHR43747:SF1">
    <property type="entry name" value="SLR1998 PROTEIN"/>
    <property type="match status" value="1"/>
</dbReference>
<dbReference type="RefSeq" id="WP_099072487.1">
    <property type="nucleotide sequence ID" value="NZ_LAHD01000016.1"/>
</dbReference>
<dbReference type="NCBIfam" id="NF038171">
    <property type="entry name" value="maturase_LodB"/>
    <property type="match status" value="1"/>
</dbReference>
<evidence type="ECO:0000256" key="1">
    <source>
        <dbReference type="ARBA" id="ARBA00038396"/>
    </source>
</evidence>
<dbReference type="Proteomes" id="UP000222310">
    <property type="component" value="Unassembled WGS sequence"/>
</dbReference>
<dbReference type="InterPro" id="IPR002938">
    <property type="entry name" value="FAD-bd"/>
</dbReference>
<dbReference type="SUPFAM" id="SSF51905">
    <property type="entry name" value="FAD/NAD(P)-binding domain"/>
    <property type="match status" value="1"/>
</dbReference>
<dbReference type="Gene3D" id="3.50.50.60">
    <property type="entry name" value="FAD/NAD(P)-binding domain"/>
    <property type="match status" value="1"/>
</dbReference>
<comment type="caution">
    <text evidence="3">The sequence shown here is derived from an EMBL/GenBank/DDBJ whole genome shotgun (WGS) entry which is preliminary data.</text>
</comment>
<dbReference type="GeneID" id="57095924"/>
<gene>
    <name evidence="3" type="ORF">VF08_07920</name>
</gene>
<sequence>MKQIQDVDVAILGGGVAGTSLALTLCLYSQLTVAIIESTAYEAIRVGENVSASLLPLLDYLQIKETFLADNHKPVYNIAAVWGHSSLNSRASLFSQFGEGYLLDRGQFDCMLAKQVFHNGGKLFLQTKCLEGEHLEGGGWRLFLQKDAGQSFTIESRYLVDATGRKSRAARRLGAKSLVCDSLVGISAFIDFETDKPKTEEILIESIPEGWWYSAWLPNGKLIAVLMTDVDIMGQQQLHKEQKWISLLSKAKHTSDRAKGGTLDYPLVVKPAHSHILDRPVGDDWIAVGDAVSAFDPLSSMGIGHAMTSGSHAAVALIEYLNHNKDGLLKEYQSGLKRNFDNYLRMRQMYYKMENRWTEAPFWQRRIQMSPIPVGSNAIF</sequence>
<dbReference type="GO" id="GO:0071949">
    <property type="term" value="F:FAD binding"/>
    <property type="evidence" value="ECO:0007669"/>
    <property type="project" value="InterPro"/>
</dbReference>
<name>A0A9Q5ZE72_NOSLI</name>
<dbReference type="Pfam" id="PF01494">
    <property type="entry name" value="FAD_binding_3"/>
    <property type="match status" value="1"/>
</dbReference>
<accession>A0A9Q5ZE72</accession>
<evidence type="ECO:0000259" key="2">
    <source>
        <dbReference type="Pfam" id="PF01494"/>
    </source>
</evidence>
<dbReference type="AlphaFoldDB" id="A0A9Q5ZE72"/>
<reference evidence="3 4" key="1">
    <citation type="submission" date="2015-02" db="EMBL/GenBank/DDBJ databases">
        <title>Nostoc linckia genome annotation.</title>
        <authorList>
            <person name="Zhou Z."/>
        </authorList>
    </citation>
    <scope>NUCLEOTIDE SEQUENCE [LARGE SCALE GENOMIC DNA]</scope>
    <source>
        <strain evidence="4">z8</strain>
    </source>
</reference>
<feature type="domain" description="FAD-binding" evidence="2">
    <location>
        <begin position="6"/>
        <end position="334"/>
    </location>
</feature>
<dbReference type="InterPro" id="IPR036188">
    <property type="entry name" value="FAD/NAD-bd_sf"/>
</dbReference>
<dbReference type="PANTHER" id="PTHR43747">
    <property type="entry name" value="FAD-BINDING PROTEIN"/>
    <property type="match status" value="1"/>
</dbReference>
<organism evidence="3 4">
    <name type="scientific">Nostoc linckia z8</name>
    <dbReference type="NCBI Taxonomy" id="1628746"/>
    <lineage>
        <taxon>Bacteria</taxon>
        <taxon>Bacillati</taxon>
        <taxon>Cyanobacteriota</taxon>
        <taxon>Cyanophyceae</taxon>
        <taxon>Nostocales</taxon>
        <taxon>Nostocaceae</taxon>
        <taxon>Nostoc</taxon>
    </lineage>
</organism>
<dbReference type="InterPro" id="IPR050816">
    <property type="entry name" value="Flavin-dep_Halogenase_NPB"/>
</dbReference>
<proteinExistence type="inferred from homology"/>
<evidence type="ECO:0000313" key="4">
    <source>
        <dbReference type="Proteomes" id="UP000222310"/>
    </source>
</evidence>
<dbReference type="EMBL" id="LAHD01000016">
    <property type="protein sequence ID" value="PHK05301.1"/>
    <property type="molecule type" value="Genomic_DNA"/>
</dbReference>
<evidence type="ECO:0000313" key="3">
    <source>
        <dbReference type="EMBL" id="PHK05301.1"/>
    </source>
</evidence>
<dbReference type="PRINTS" id="PR00420">
    <property type="entry name" value="RNGMNOXGNASE"/>
</dbReference>